<gene>
    <name evidence="2" type="ordered locus">Ngar_c19630</name>
</gene>
<feature type="region of interest" description="Disordered" evidence="1">
    <location>
        <begin position="309"/>
        <end position="329"/>
    </location>
</feature>
<dbReference type="EMBL" id="CP002408">
    <property type="protein sequence ID" value="AFU58895.1"/>
    <property type="molecule type" value="Genomic_DNA"/>
</dbReference>
<keyword evidence="3" id="KW-1185">Reference proteome</keyword>
<dbReference type="AlphaFoldDB" id="K0IGG5"/>
<accession>K0IGG5</accession>
<sequence>MIEVRPFQISSSQKYPSDGYVELLQNLHSSGRSCKILLQCDKSQTYPDKLSVRYFIDIDDHDKRQVVNSLSKMPVQILTGSPRPRHYGYFAELKLRRPYPLPLIDHSSKGENNSINPFSSAAGNIAESLYGVPSMLEIVFKADTHAAARIWSYLEKFEKKLPSSDILSQLASIGTGFASEAARFGSTKKGASMGPAKQDKELSLFEKNLLDAMKTKARSHAFFLTKITVFGESSGHVENIAKQFPNWHNGFSARVKKVDQKEGPLPGAAPPALSRSRASLLFSFHEYRLAVLSMEEILSMISVHPSPQQSAHFEQGVSRPGADSSMPSK</sequence>
<protein>
    <submittedName>
        <fullName evidence="2">Uncharacterized protein</fullName>
    </submittedName>
</protein>
<proteinExistence type="predicted"/>
<dbReference type="RefSeq" id="WP_015019431.1">
    <property type="nucleotide sequence ID" value="NC_018719.1"/>
</dbReference>
<organism evidence="2 3">
    <name type="scientific">Nitrososphaera gargensis (strain Ga9.2)</name>
    <dbReference type="NCBI Taxonomy" id="1237085"/>
    <lineage>
        <taxon>Archaea</taxon>
        <taxon>Nitrososphaerota</taxon>
        <taxon>Nitrososphaeria</taxon>
        <taxon>Nitrososphaerales</taxon>
        <taxon>Nitrososphaeraceae</taxon>
        <taxon>Nitrososphaera</taxon>
    </lineage>
</organism>
<dbReference type="STRING" id="1237085.Ngar_c19630"/>
<dbReference type="BioCyc" id="CNIT1237085:G1324-1961-MONOMER"/>
<name>K0IGG5_NITGG</name>
<dbReference type="KEGG" id="nga:Ngar_c19630"/>
<evidence type="ECO:0000313" key="2">
    <source>
        <dbReference type="EMBL" id="AFU58895.1"/>
    </source>
</evidence>
<evidence type="ECO:0000256" key="1">
    <source>
        <dbReference type="SAM" id="MobiDB-lite"/>
    </source>
</evidence>
<dbReference type="GeneID" id="13795826"/>
<dbReference type="OrthoDB" id="374861at2157"/>
<reference evidence="2 3" key="1">
    <citation type="journal article" date="2012" name="Environ. Microbiol.">
        <title>The genome of the ammonia-oxidizing Candidatus Nitrososphaera gargensis: insights into metabolic versatility and environmental adaptations.</title>
        <authorList>
            <person name="Spang A."/>
            <person name="Poehlein A."/>
            <person name="Offre P."/>
            <person name="Zumbragel S."/>
            <person name="Haider S."/>
            <person name="Rychlik N."/>
            <person name="Nowka B."/>
            <person name="Schmeisser C."/>
            <person name="Lebedeva E.V."/>
            <person name="Rattei T."/>
            <person name="Bohm C."/>
            <person name="Schmid M."/>
            <person name="Galushko A."/>
            <person name="Hatzenpichler R."/>
            <person name="Weinmaier T."/>
            <person name="Daniel R."/>
            <person name="Schleper C."/>
            <person name="Spieck E."/>
            <person name="Streit W."/>
            <person name="Wagner M."/>
        </authorList>
    </citation>
    <scope>NUCLEOTIDE SEQUENCE [LARGE SCALE GENOMIC DNA]</scope>
    <source>
        <strain evidence="3">Ga9.2</strain>
    </source>
</reference>
<dbReference type="InParanoid" id="K0IGG5"/>
<evidence type="ECO:0000313" key="3">
    <source>
        <dbReference type="Proteomes" id="UP000008037"/>
    </source>
</evidence>
<dbReference type="HOGENOM" id="CLU_843633_0_0_2"/>
<dbReference type="Proteomes" id="UP000008037">
    <property type="component" value="Chromosome"/>
</dbReference>